<evidence type="ECO:0000256" key="1">
    <source>
        <dbReference type="SAM" id="MobiDB-lite"/>
    </source>
</evidence>
<evidence type="ECO:0000313" key="3">
    <source>
        <dbReference type="EMBL" id="CAF9903806.1"/>
    </source>
</evidence>
<organism evidence="3 4">
    <name type="scientific">Gomphillus americanus</name>
    <dbReference type="NCBI Taxonomy" id="1940652"/>
    <lineage>
        <taxon>Eukaryota</taxon>
        <taxon>Fungi</taxon>
        <taxon>Dikarya</taxon>
        <taxon>Ascomycota</taxon>
        <taxon>Pezizomycotina</taxon>
        <taxon>Lecanoromycetes</taxon>
        <taxon>OSLEUM clade</taxon>
        <taxon>Ostropomycetidae</taxon>
        <taxon>Ostropales</taxon>
        <taxon>Graphidaceae</taxon>
        <taxon>Gomphilloideae</taxon>
        <taxon>Gomphillus</taxon>
    </lineage>
</organism>
<dbReference type="AlphaFoldDB" id="A0A8H3EB56"/>
<keyword evidence="4" id="KW-1185">Reference proteome</keyword>
<protein>
    <submittedName>
        <fullName evidence="3">Uncharacterized protein</fullName>
    </submittedName>
</protein>
<dbReference type="OrthoDB" id="5285191at2759"/>
<proteinExistence type="predicted"/>
<dbReference type="EMBL" id="CAJPDQ010000001">
    <property type="protein sequence ID" value="CAF9903806.1"/>
    <property type="molecule type" value="Genomic_DNA"/>
</dbReference>
<feature type="compositionally biased region" description="Low complexity" evidence="1">
    <location>
        <begin position="67"/>
        <end position="86"/>
    </location>
</feature>
<accession>A0A8H3EB56</accession>
<evidence type="ECO:0000256" key="2">
    <source>
        <dbReference type="SAM" id="SignalP"/>
    </source>
</evidence>
<keyword evidence="2" id="KW-0732">Signal</keyword>
<dbReference type="Proteomes" id="UP000664169">
    <property type="component" value="Unassembled WGS sequence"/>
</dbReference>
<name>A0A8H3EB56_9LECA</name>
<reference evidence="3" key="1">
    <citation type="submission" date="2021-03" db="EMBL/GenBank/DDBJ databases">
        <authorList>
            <person name="Tagirdzhanova G."/>
        </authorList>
    </citation>
    <scope>NUCLEOTIDE SEQUENCE</scope>
</reference>
<gene>
    <name evidence="3" type="ORF">GOMPHAMPRED_000556</name>
</gene>
<sequence length="445" mass="48494">MKIYAVLVMLFALAASAVPLDKDSVLLDSACTVTWVTVTAGSTAASSTIQIAASSSTSIQSVTTARETSSTLSSSPSQPTSSNTTSALDLSDVSLPGGQPPFLINDDYVHAPQDNTPVPDDAAVYIPKTAGVFDCLDFSQWRDEQRDNPPTSKFLKIQPGAYRYKLGPPMSPGTDPNTVDGENIIMYLMKGGWTLDLRGVTFYVDITPQNYLQRPSVLIYTLQSDSLTILGGTIWQDFGELYTQARVTAISDDDVITFQVEQGYNLTRWREAGPRNQDCIDTSNPNNYTFPGCNFWKVDDYNFDNLDTQRTFTAQDIGGSAIAVGQVIVMMNGMNQFNTLFTLSNEANTGLQVKGMTTNGGFMSIGLDNGESPPTFIDCYTVNPPARPGFASRVMGPLIAWANVNLGAIYNEPDRPNAVFQNSYFQYTGNPKDLWDTSDLDRAPS</sequence>
<evidence type="ECO:0000313" key="4">
    <source>
        <dbReference type="Proteomes" id="UP000664169"/>
    </source>
</evidence>
<feature type="region of interest" description="Disordered" evidence="1">
    <location>
        <begin position="67"/>
        <end position="91"/>
    </location>
</feature>
<feature type="chain" id="PRO_5034427160" evidence="2">
    <location>
        <begin position="18"/>
        <end position="445"/>
    </location>
</feature>
<comment type="caution">
    <text evidence="3">The sequence shown here is derived from an EMBL/GenBank/DDBJ whole genome shotgun (WGS) entry which is preliminary data.</text>
</comment>
<feature type="signal peptide" evidence="2">
    <location>
        <begin position="1"/>
        <end position="17"/>
    </location>
</feature>